<dbReference type="Pfam" id="PF07970">
    <property type="entry name" value="COPIIcoated_ERV"/>
    <property type="match status" value="1"/>
</dbReference>
<protein>
    <recommendedName>
        <fullName evidence="6">Endoplasmic reticulum-Golgi intermediate compartment protein</fullName>
    </recommendedName>
</protein>
<evidence type="ECO:0000256" key="1">
    <source>
        <dbReference type="ARBA" id="ARBA00004141"/>
    </source>
</evidence>
<keyword evidence="10" id="KW-1185">Reference proteome</keyword>
<keyword evidence="6" id="KW-0333">Golgi apparatus</keyword>
<evidence type="ECO:0000313" key="10">
    <source>
        <dbReference type="Proteomes" id="UP001219355"/>
    </source>
</evidence>
<dbReference type="PANTHER" id="PTHR10984:SF25">
    <property type="entry name" value="ENDOPLASMIC RETICULUM-GOLGI INTERMEDIATE COMPARTMENT PROTEIN 3"/>
    <property type="match status" value="1"/>
</dbReference>
<dbReference type="GO" id="GO:0000139">
    <property type="term" value="C:Golgi membrane"/>
    <property type="evidence" value="ECO:0007669"/>
    <property type="project" value="UniProtKB-SubCell"/>
</dbReference>
<gene>
    <name evidence="9" type="primary">ERV46</name>
    <name evidence="9" type="ORF">PRK78_003736</name>
</gene>
<dbReference type="GO" id="GO:0006890">
    <property type="term" value="P:retrograde vesicle-mediated transport, Golgi to endoplasmic reticulum"/>
    <property type="evidence" value="ECO:0007669"/>
    <property type="project" value="TreeGrafter"/>
</dbReference>
<keyword evidence="5 6" id="KW-0472">Membrane</keyword>
<evidence type="ECO:0000256" key="2">
    <source>
        <dbReference type="ARBA" id="ARBA00005648"/>
    </source>
</evidence>
<keyword evidence="4 6" id="KW-1133">Transmembrane helix</keyword>
<keyword evidence="6" id="KW-0813">Transport</keyword>
<dbReference type="InterPro" id="IPR012936">
    <property type="entry name" value="Erv_C"/>
</dbReference>
<keyword evidence="6" id="KW-0256">Endoplasmic reticulum</keyword>
<evidence type="ECO:0000256" key="5">
    <source>
        <dbReference type="ARBA" id="ARBA00023136"/>
    </source>
</evidence>
<evidence type="ECO:0000256" key="4">
    <source>
        <dbReference type="ARBA" id="ARBA00022989"/>
    </source>
</evidence>
<evidence type="ECO:0000259" key="7">
    <source>
        <dbReference type="Pfam" id="PF07970"/>
    </source>
</evidence>
<dbReference type="GO" id="GO:0005789">
    <property type="term" value="C:endoplasmic reticulum membrane"/>
    <property type="evidence" value="ECO:0007669"/>
    <property type="project" value="UniProtKB-SubCell"/>
</dbReference>
<dbReference type="GO" id="GO:0033116">
    <property type="term" value="C:endoplasmic reticulum-Golgi intermediate compartment membrane"/>
    <property type="evidence" value="ECO:0007669"/>
    <property type="project" value="UniProtKB-SubCell"/>
</dbReference>
<dbReference type="InterPro" id="IPR039542">
    <property type="entry name" value="Erv_N"/>
</dbReference>
<dbReference type="GO" id="GO:0006888">
    <property type="term" value="P:endoplasmic reticulum to Golgi vesicle-mediated transport"/>
    <property type="evidence" value="ECO:0007669"/>
    <property type="project" value="UniProtKB-UniRule"/>
</dbReference>
<name>A0AAF0DHE3_9EURO</name>
<proteinExistence type="inferred from homology"/>
<comment type="similarity">
    <text evidence="2 6">Belongs to the ERGIC family.</text>
</comment>
<accession>A0AAF0DHE3</accession>
<evidence type="ECO:0000313" key="9">
    <source>
        <dbReference type="EMBL" id="WEW58268.1"/>
    </source>
</evidence>
<keyword evidence="3 6" id="KW-0812">Transmembrane</keyword>
<evidence type="ECO:0000259" key="8">
    <source>
        <dbReference type="Pfam" id="PF13850"/>
    </source>
</evidence>
<dbReference type="Pfam" id="PF13850">
    <property type="entry name" value="ERGIC_N"/>
    <property type="match status" value="1"/>
</dbReference>
<feature type="domain" description="Endoplasmic reticulum vesicle transporter C-terminal" evidence="7">
    <location>
        <begin position="176"/>
        <end position="452"/>
    </location>
</feature>
<sequence>MPVKSRFTRLDAFAKTVEDARIRTRSGGVVTIISLIAVVFLVWGEWKDYRRVVVLPELIVDKGRGAEYLQLTRCLCGCSNMAEYRLGERMEIHLNMTFPYLPCELLTLDVMDVSGEQQSGIIHGINKVRLSPASEGGHVLDVQTLDLAIVNQYGNQNSHKRDQSALHLDPDYCGSCYDGIPPENAQKAGCCNTCDEVREAYALRNWAFGLGEGVAQCEREGYGTRIDDQRHEGCRLEGILRVNKVVGNFHIAPGRSFTNGYMHAHDLKTYYETPVKHTMSHTIHQLRFGPQLPEELSEKWKWTDHHHTNPLDSTSQTTEDPKYNFMYFVKVVSTSYLPLGWDPRLSSEVHSRLASDAPLGKQGIQLGQWGSIETHQYSVTSHKRSIEGGNDAAEGHKERVHTAGGIPGVFFNYDISPMKVINREARTKSFSAFLTGVCAVIGGTLTVAAAVDRALYEGAVRVKKLHKS</sequence>
<keyword evidence="6" id="KW-0931">ER-Golgi transport</keyword>
<dbReference type="AlphaFoldDB" id="A0AAF0DHE3"/>
<dbReference type="Proteomes" id="UP001219355">
    <property type="component" value="Chromosome 2"/>
</dbReference>
<feature type="domain" description="Endoplasmic reticulum vesicle transporter N-terminal" evidence="8">
    <location>
        <begin position="8"/>
        <end position="118"/>
    </location>
</feature>
<organism evidence="9 10">
    <name type="scientific">Emydomyces testavorans</name>
    <dbReference type="NCBI Taxonomy" id="2070801"/>
    <lineage>
        <taxon>Eukaryota</taxon>
        <taxon>Fungi</taxon>
        <taxon>Dikarya</taxon>
        <taxon>Ascomycota</taxon>
        <taxon>Pezizomycotina</taxon>
        <taxon>Eurotiomycetes</taxon>
        <taxon>Eurotiomycetidae</taxon>
        <taxon>Onygenales</taxon>
        <taxon>Nannizziopsiaceae</taxon>
        <taxon>Emydomyces</taxon>
    </lineage>
</organism>
<dbReference type="InterPro" id="IPR045888">
    <property type="entry name" value="Erv"/>
</dbReference>
<dbReference type="EMBL" id="CP120628">
    <property type="protein sequence ID" value="WEW58268.1"/>
    <property type="molecule type" value="Genomic_DNA"/>
</dbReference>
<comment type="subcellular location">
    <subcellularLocation>
        <location evidence="6">Endoplasmic reticulum membrane</location>
        <topology evidence="6">Multi-pass membrane protein</topology>
    </subcellularLocation>
    <subcellularLocation>
        <location evidence="6">Endoplasmic reticulum-Golgi intermediate compartment membrane</location>
        <topology evidence="6">Multi-pass membrane protein</topology>
    </subcellularLocation>
    <subcellularLocation>
        <location evidence="6">Golgi apparatus membrane</location>
        <topology evidence="6">Multi-pass membrane protein</topology>
    </subcellularLocation>
    <subcellularLocation>
        <location evidence="1">Membrane</location>
        <topology evidence="1">Multi-pass membrane protein</topology>
    </subcellularLocation>
</comment>
<feature type="transmembrane region" description="Helical" evidence="6">
    <location>
        <begin position="28"/>
        <end position="46"/>
    </location>
</feature>
<dbReference type="GO" id="GO:0030134">
    <property type="term" value="C:COPII-coated ER to Golgi transport vesicle"/>
    <property type="evidence" value="ECO:0007669"/>
    <property type="project" value="TreeGrafter"/>
</dbReference>
<dbReference type="PANTHER" id="PTHR10984">
    <property type="entry name" value="ENDOPLASMIC RETICULUM-GOLGI INTERMEDIATE COMPARTMENT PROTEIN"/>
    <property type="match status" value="1"/>
</dbReference>
<evidence type="ECO:0000256" key="3">
    <source>
        <dbReference type="ARBA" id="ARBA00022692"/>
    </source>
</evidence>
<evidence type="ECO:0000256" key="6">
    <source>
        <dbReference type="RuleBase" id="RU369013"/>
    </source>
</evidence>
<reference evidence="9" key="1">
    <citation type="submission" date="2023-03" db="EMBL/GenBank/DDBJ databases">
        <title>Emydomyces testavorans Genome Sequence.</title>
        <authorList>
            <person name="Hoyer L."/>
        </authorList>
    </citation>
    <scope>NUCLEOTIDE SEQUENCE</scope>
    <source>
        <strain evidence="9">16-2883</strain>
    </source>
</reference>
<comment type="function">
    <text evidence="6">Plays a role in transport between endoplasmic reticulum and Golgi.</text>
</comment>
<feature type="transmembrane region" description="Helical" evidence="6">
    <location>
        <begin position="430"/>
        <end position="451"/>
    </location>
</feature>